<keyword evidence="2" id="KW-1185">Reference proteome</keyword>
<protein>
    <submittedName>
        <fullName evidence="1">Uncharacterized protein</fullName>
    </submittedName>
</protein>
<dbReference type="EMBL" id="NMUH01008523">
    <property type="protein sequence ID" value="MQM18906.1"/>
    <property type="molecule type" value="Genomic_DNA"/>
</dbReference>
<proteinExistence type="predicted"/>
<reference evidence="1" key="1">
    <citation type="submission" date="2017-07" db="EMBL/GenBank/DDBJ databases">
        <title>Taro Niue Genome Assembly and Annotation.</title>
        <authorList>
            <person name="Atibalentja N."/>
            <person name="Keating K."/>
            <person name="Fields C.J."/>
        </authorList>
    </citation>
    <scope>NUCLEOTIDE SEQUENCE</scope>
    <source>
        <strain evidence="1">Niue_2</strain>
        <tissue evidence="1">Leaf</tissue>
    </source>
</reference>
<accession>A0A843XHT5</accession>
<comment type="caution">
    <text evidence="1">The sequence shown here is derived from an EMBL/GenBank/DDBJ whole genome shotgun (WGS) entry which is preliminary data.</text>
</comment>
<organism evidence="1 2">
    <name type="scientific">Colocasia esculenta</name>
    <name type="common">Wild taro</name>
    <name type="synonym">Arum esculentum</name>
    <dbReference type="NCBI Taxonomy" id="4460"/>
    <lineage>
        <taxon>Eukaryota</taxon>
        <taxon>Viridiplantae</taxon>
        <taxon>Streptophyta</taxon>
        <taxon>Embryophyta</taxon>
        <taxon>Tracheophyta</taxon>
        <taxon>Spermatophyta</taxon>
        <taxon>Magnoliopsida</taxon>
        <taxon>Liliopsida</taxon>
        <taxon>Araceae</taxon>
        <taxon>Aroideae</taxon>
        <taxon>Colocasieae</taxon>
        <taxon>Colocasia</taxon>
    </lineage>
</organism>
<dbReference type="Proteomes" id="UP000652761">
    <property type="component" value="Unassembled WGS sequence"/>
</dbReference>
<gene>
    <name evidence="1" type="ORF">Taro_051907</name>
</gene>
<evidence type="ECO:0000313" key="1">
    <source>
        <dbReference type="EMBL" id="MQM18906.1"/>
    </source>
</evidence>
<name>A0A843XHT5_COLES</name>
<sequence length="75" mass="8437">MESPLILNYGIVLNFKHGMKLQVIRRAAAAPYSCPGELGGAETMRSFYKRVHSIPALCFAFSTQTICYAKYELYV</sequence>
<dbReference type="AlphaFoldDB" id="A0A843XHT5"/>
<evidence type="ECO:0000313" key="2">
    <source>
        <dbReference type="Proteomes" id="UP000652761"/>
    </source>
</evidence>